<dbReference type="EMBL" id="CACRXK020000816">
    <property type="protein sequence ID" value="CAB3985004.1"/>
    <property type="molecule type" value="Genomic_DNA"/>
</dbReference>
<dbReference type="PROSITE" id="PS50878">
    <property type="entry name" value="RT_POL"/>
    <property type="match status" value="1"/>
</dbReference>
<dbReference type="Proteomes" id="UP001152795">
    <property type="component" value="Unassembled WGS sequence"/>
</dbReference>
<dbReference type="Gene3D" id="1.10.150.130">
    <property type="match status" value="1"/>
</dbReference>
<dbReference type="Gene3D" id="3.30.70.270">
    <property type="match status" value="1"/>
</dbReference>
<dbReference type="InterPro" id="IPR044068">
    <property type="entry name" value="CB"/>
</dbReference>
<dbReference type="OrthoDB" id="5988448at2759"/>
<dbReference type="GO" id="GO:0006310">
    <property type="term" value="P:DNA recombination"/>
    <property type="evidence" value="ECO:0007669"/>
    <property type="project" value="InterPro"/>
</dbReference>
<dbReference type="AlphaFoldDB" id="A0A6S7FXP9"/>
<protein>
    <submittedName>
        <fullName evidence="1">Enzymatic poly</fullName>
    </submittedName>
</protein>
<dbReference type="Pfam" id="PF00078">
    <property type="entry name" value="RVT_1"/>
    <property type="match status" value="1"/>
</dbReference>
<name>A0A6S7FXP9_PARCT</name>
<dbReference type="InterPro" id="IPR052055">
    <property type="entry name" value="Hepadnavirus_pol/RT"/>
</dbReference>
<dbReference type="SUPFAM" id="SSF56672">
    <property type="entry name" value="DNA/RNA polymerases"/>
    <property type="match status" value="1"/>
</dbReference>
<proteinExistence type="predicted"/>
<accession>A0A6S7FXP9</accession>
<dbReference type="InterPro" id="IPR013762">
    <property type="entry name" value="Integrase-like_cat_sf"/>
</dbReference>
<dbReference type="InterPro" id="IPR043502">
    <property type="entry name" value="DNA/RNA_pol_sf"/>
</dbReference>
<evidence type="ECO:0000313" key="2">
    <source>
        <dbReference type="Proteomes" id="UP001152795"/>
    </source>
</evidence>
<dbReference type="PANTHER" id="PTHR33050:SF7">
    <property type="entry name" value="RIBONUCLEASE H"/>
    <property type="match status" value="1"/>
</dbReference>
<gene>
    <name evidence="1" type="ORF">PACLA_8A051236</name>
</gene>
<dbReference type="InterPro" id="IPR011010">
    <property type="entry name" value="DNA_brk_join_enz"/>
</dbReference>
<dbReference type="PROSITE" id="PS51900">
    <property type="entry name" value="CB"/>
    <property type="match status" value="1"/>
</dbReference>
<dbReference type="Gene3D" id="1.10.443.10">
    <property type="entry name" value="Intergrase catalytic core"/>
    <property type="match status" value="1"/>
</dbReference>
<dbReference type="GO" id="GO:0015074">
    <property type="term" value="P:DNA integration"/>
    <property type="evidence" value="ECO:0007669"/>
    <property type="project" value="InterPro"/>
</dbReference>
<dbReference type="InterPro" id="IPR000477">
    <property type="entry name" value="RT_dom"/>
</dbReference>
<dbReference type="Pfam" id="PF00589">
    <property type="entry name" value="Phage_integrase"/>
    <property type="match status" value="1"/>
</dbReference>
<evidence type="ECO:0000313" key="1">
    <source>
        <dbReference type="EMBL" id="CAB3985004.1"/>
    </source>
</evidence>
<dbReference type="PROSITE" id="PS51898">
    <property type="entry name" value="TYR_RECOMBINASE"/>
    <property type="match status" value="1"/>
</dbReference>
<dbReference type="InterPro" id="IPR043128">
    <property type="entry name" value="Rev_trsase/Diguanyl_cyclase"/>
</dbReference>
<dbReference type="PANTHER" id="PTHR33050">
    <property type="entry name" value="REVERSE TRANSCRIPTASE DOMAIN-CONTAINING PROTEIN"/>
    <property type="match status" value="1"/>
</dbReference>
<comment type="caution">
    <text evidence="1">The sequence shown here is derived from an EMBL/GenBank/DDBJ whole genome shotgun (WGS) entry which is preliminary data.</text>
</comment>
<dbReference type="InterPro" id="IPR010998">
    <property type="entry name" value="Integrase_recombinase_N"/>
</dbReference>
<dbReference type="InterPro" id="IPR002104">
    <property type="entry name" value="Integrase_catalytic"/>
</dbReference>
<dbReference type="GO" id="GO:0003677">
    <property type="term" value="F:DNA binding"/>
    <property type="evidence" value="ECO:0007669"/>
    <property type="project" value="InterPro"/>
</dbReference>
<dbReference type="CDD" id="cd09275">
    <property type="entry name" value="RNase_HI_RT_DIRS1"/>
    <property type="match status" value="1"/>
</dbReference>
<dbReference type="Gene3D" id="3.10.10.10">
    <property type="entry name" value="HIV Type 1 Reverse Transcriptase, subunit A, domain 1"/>
    <property type="match status" value="1"/>
</dbReference>
<reference evidence="1" key="1">
    <citation type="submission" date="2020-04" db="EMBL/GenBank/DDBJ databases">
        <authorList>
            <person name="Alioto T."/>
            <person name="Alioto T."/>
            <person name="Gomez Garrido J."/>
        </authorList>
    </citation>
    <scope>NUCLEOTIDE SEQUENCE</scope>
    <source>
        <strain evidence="1">A484AB</strain>
    </source>
</reference>
<sequence>MGVNIEFTSTPFQAVVPCENTFSKAESEAIDLEVHKLLKKGVISQALHEPGEFISRIFIRPKKDGTYRLILNLKKLNNFVKYHHFKMETIHTATQLMKKNCCMASIDLRDAYYSVPVCKDHQKYLKFSWRNVLYRFTCLPNGLASAPRIFTKLLKPVYATLRSQGHVSFGYIDDSYLQGDSVKECKTNIDNTVKLFELLGFTTHDEKSVLLPTHQLTLLGFLLNSIDMTISLSPERVKKLKTACTKLMGKENPTIQDVAHVVGLMVASFPGNTFGPLFYRALDTLKTEALRTNKGSFAAKVQIPSHVLNDLQWWVDNIEHIRRPISHGTPCYIMQTDASTLGWGAHLQGKRTGGQWAEEEAKAHINCLEMKAALLALQSFSTTLSGTHVRLELDNTTAVSYINCMGGSRSKECNTLARQIWLWCIENKIWVSATHIPGSTNVEADHESRVFHDNTEWALRPTMFQHLCEKFFIPQIDLFASRLNHKVHSYVAWRPDPQAFDHTSPPENQRGLSRGVSCGSSLGNTAMVSSVSKDVGCSSSNTTTEQQSAILAIQNRETASPTQETSTGCLPLIRKSLQSLGFSEPATNIITHSWRGGTQKQYKTYLQRWIQFCGKRKVNAVSPTVNTVIEFLTMLYDGLQYSALNTARSAISTVVTLAAEVPIGKHPLVTRFMRGVFQLRPALPRYSETWNVGVVIKYLSNMEPTAELTMENLTKKLTMLLALLSGHRTQTLTKLNIDFMALTSEKCSFIIPGLLKHTRPGSHQKPIVINAYPNDKRLCTVSILGTYLEKTKSIRNNETQLLLSYRKPYKRVSRDTISRWLKCVMQNAGIDTGKFKSHSTRSASVSAANRAGIPMDTILSAAGWSNTRTFDQFYNKNITEQGLFASAVLDVGIDT</sequence>
<keyword evidence="2" id="KW-1185">Reference proteome</keyword>
<organism evidence="1 2">
    <name type="scientific">Paramuricea clavata</name>
    <name type="common">Red gorgonian</name>
    <name type="synonym">Violescent sea-whip</name>
    <dbReference type="NCBI Taxonomy" id="317549"/>
    <lineage>
        <taxon>Eukaryota</taxon>
        <taxon>Metazoa</taxon>
        <taxon>Cnidaria</taxon>
        <taxon>Anthozoa</taxon>
        <taxon>Octocorallia</taxon>
        <taxon>Malacalcyonacea</taxon>
        <taxon>Plexauridae</taxon>
        <taxon>Paramuricea</taxon>
    </lineage>
</organism>
<dbReference type="CDD" id="cd03714">
    <property type="entry name" value="RT_DIRS1"/>
    <property type="match status" value="1"/>
</dbReference>
<dbReference type="SUPFAM" id="SSF56349">
    <property type="entry name" value="DNA breaking-rejoining enzymes"/>
    <property type="match status" value="1"/>
</dbReference>